<sequence>MVQELSVHHPLPDIHQLFSYYNDVYFQGKLGACTVAWSSLRMSLAAGACKFSLEGGCEIRLSEPVLKLRTTADLKKTLLHEMIHAYIFSTTGNKDHEDHGPSFQYLMRSINQFSIDDDQRPEIGYNISVCHNFEDDMDVDQVHHWKCEKCSDSVKRSRNEAPSASDFLRDGTCVPGGESCPDPISHWHKHETMCGGAYHKTAEPAGSIVSHKLHFKNKEVHGTLASSSTSTVGKKCSAVGGSNGTAKMAMAPNSSLDHYFSACEKGSDSRHGSDSLAKNQVLDHGLGNKAIHLSNSKWAPKDSEEEMELLRFNRRPPRLWNQEPNMPTKETITQSQMKGVTSRKRQRLQGMQIAGKEEREPAVIIAWKQWCMFEDEEDGEMTEALVNKRDERRMSERYKKQLLQEHRTKSAVAGNSFLSDKHSQGIAEKASAVELNDGLFNCSGDVTGNCTSESNNRGLGTRLLPGSAAVQEDQALQLQAAEHAPRSNTSAENDKETGWLCDFGSALGNCQVNVDTRHIHNDAREGGMAQLLFSWEQSQMDPAKFSTIEESTVDLLPMVIMATPEDGVKTSDKPMVQQSFCTKISLEEQLHGTHKSLCKGGTSCSERHTEELIINLEDDDEERKPTNLPGLMSAEATNVVDNEMDSMKGSNATDNPNEPIVNMPSMSSREEWSQGCEQVVLGNVGNGVCEEQGKSTQRLTNMADQRGKGKVIEISDEEEDSNRVCIEQQAVLTLNSIHSLDECNADDRHATTSGIEIGNVCFQSGFGSGTLKHVPFEDYRMGIGTVERKSPHQPGRPISVKKHSRTYHQRQKMQLARAISGDDSGEVICGPVASTNDFRSIGERGSLVHHQGEKGRLHAGQSCPVCGKTFPMGISNAELNSHIDQCLATHK</sequence>
<feature type="domain" description="SprT-like" evidence="2">
    <location>
        <begin position="12"/>
        <end position="176"/>
    </location>
</feature>
<dbReference type="InterPro" id="IPR006640">
    <property type="entry name" value="SprT-like_domain"/>
</dbReference>
<dbReference type="Proteomes" id="UP001497512">
    <property type="component" value="Chromosome 14"/>
</dbReference>
<reference evidence="3" key="1">
    <citation type="submission" date="2024-02" db="EMBL/GenBank/DDBJ databases">
        <authorList>
            <consortium name="ELIXIR-Norway"/>
            <consortium name="Elixir Norway"/>
        </authorList>
    </citation>
    <scope>NUCLEOTIDE SEQUENCE</scope>
</reference>
<gene>
    <name evidence="3" type="ORF">CSSPTR1EN2_LOCUS7646</name>
</gene>
<keyword evidence="4" id="KW-1185">Reference proteome</keyword>
<protein>
    <recommendedName>
        <fullName evidence="2">SprT-like domain-containing protein</fullName>
    </recommendedName>
</protein>
<dbReference type="PANTHER" id="PTHR21220:SF0">
    <property type="entry name" value="DNA-DEPENDENT METALLOPROTEASE SPRTN"/>
    <property type="match status" value="1"/>
</dbReference>
<dbReference type="PANTHER" id="PTHR21220">
    <property type="entry name" value="DNA-DEPENDENT METALLOPROTEASE SPRTN"/>
    <property type="match status" value="1"/>
</dbReference>
<dbReference type="Gene3D" id="3.30.160.60">
    <property type="entry name" value="Classic Zinc Finger"/>
    <property type="match status" value="1"/>
</dbReference>
<evidence type="ECO:0000259" key="2">
    <source>
        <dbReference type="SMART" id="SM00731"/>
    </source>
</evidence>
<proteinExistence type="predicted"/>
<dbReference type="EMBL" id="OZ019906">
    <property type="protein sequence ID" value="CAK9204958.1"/>
    <property type="molecule type" value="Genomic_DNA"/>
</dbReference>
<dbReference type="InterPro" id="IPR044245">
    <property type="entry name" value="Spartan"/>
</dbReference>
<evidence type="ECO:0000313" key="4">
    <source>
        <dbReference type="Proteomes" id="UP001497512"/>
    </source>
</evidence>
<dbReference type="Pfam" id="PF10263">
    <property type="entry name" value="SprT-like"/>
    <property type="match status" value="1"/>
</dbReference>
<evidence type="ECO:0000313" key="3">
    <source>
        <dbReference type="EMBL" id="CAK9204958.1"/>
    </source>
</evidence>
<feature type="compositionally biased region" description="Polar residues" evidence="1">
    <location>
        <begin position="322"/>
        <end position="339"/>
    </location>
</feature>
<organism evidence="3 4">
    <name type="scientific">Sphagnum troendelagicum</name>
    <dbReference type="NCBI Taxonomy" id="128251"/>
    <lineage>
        <taxon>Eukaryota</taxon>
        <taxon>Viridiplantae</taxon>
        <taxon>Streptophyta</taxon>
        <taxon>Embryophyta</taxon>
        <taxon>Bryophyta</taxon>
        <taxon>Sphagnophytina</taxon>
        <taxon>Sphagnopsida</taxon>
        <taxon>Sphagnales</taxon>
        <taxon>Sphagnaceae</taxon>
        <taxon>Sphagnum</taxon>
    </lineage>
</organism>
<accession>A0ABP0TTX6</accession>
<feature type="region of interest" description="Disordered" evidence="1">
    <location>
        <begin position="317"/>
        <end position="343"/>
    </location>
</feature>
<evidence type="ECO:0000256" key="1">
    <source>
        <dbReference type="SAM" id="MobiDB-lite"/>
    </source>
</evidence>
<dbReference type="SMART" id="SM00731">
    <property type="entry name" value="SprT"/>
    <property type="match status" value="1"/>
</dbReference>
<name>A0ABP0TTX6_9BRYO</name>